<dbReference type="InterPro" id="IPR016162">
    <property type="entry name" value="Ald_DH_N"/>
</dbReference>
<keyword evidence="2 3" id="KW-0560">Oxidoreductase</keyword>
<dbReference type="Gene3D" id="3.40.309.10">
    <property type="entry name" value="Aldehyde Dehydrogenase, Chain A, domain 2"/>
    <property type="match status" value="1"/>
</dbReference>
<keyword evidence="8" id="KW-1185">Reference proteome</keyword>
<evidence type="ECO:0000256" key="4">
    <source>
        <dbReference type="PROSITE-ProRule" id="PRU10007"/>
    </source>
</evidence>
<evidence type="ECO:0000256" key="2">
    <source>
        <dbReference type="ARBA" id="ARBA00023002"/>
    </source>
</evidence>
<dbReference type="PANTHER" id="PTHR43570:SF16">
    <property type="entry name" value="ALDEHYDE DEHYDROGENASE TYPE III, ISOFORM Q"/>
    <property type="match status" value="1"/>
</dbReference>
<feature type="domain" description="Aldehyde dehydrogenase" evidence="6">
    <location>
        <begin position="41"/>
        <end position="461"/>
    </location>
</feature>
<dbReference type="PIRSF" id="PIRSF036492">
    <property type="entry name" value="ALDH"/>
    <property type="match status" value="1"/>
</dbReference>
<sequence>MIYMCTRMGKDILKDYDYRIFLNNYDPVNFERILMNLENIIKSQREFFWKNSTKSYDFRLRQLEKLENVIRDNESSILDALEKDLGKSNFESYLTEYHFVLEEISFAKRNLHKWMKKVKVGKSLTTFPAKSFYIYEPLGVTLIISPWNYPFNLSLGPVVGAIAAGNTVILKTSSKSIETSKIISKIVGDNFREDFFVHLDNTNLDYDELISRPYDHVVYTGGPAVAKKIMAAQAPHLSKLTLELGGKSPCLVEKTADIKMAAKKIAWAKTVNAGQTCIAPDFLIVDKAIKDKLISELKANITDFYGENPLVNEDLPRIINAHHFDRLLGLIDEDKVVFGGDFDKEILKIAPTIMDGVDFSNPVMSEEIFGPIIPIIAYDDLDEILGKIKRMPKPLAFYTFTGNKEIGDKIIREMEYGNGAINDCLMQIANPRLEFGGVGNSGKGGYHGYFGFMNFSNRKSVVKAGIFDNPLRYPPYEEKKFSLIKKLLG</sequence>
<dbReference type="Gene3D" id="3.40.605.10">
    <property type="entry name" value="Aldehyde Dehydrogenase, Chain A, domain 1"/>
    <property type="match status" value="1"/>
</dbReference>
<evidence type="ECO:0000256" key="3">
    <source>
        <dbReference type="PIRNR" id="PIRNR036492"/>
    </source>
</evidence>
<dbReference type="InterPro" id="IPR016163">
    <property type="entry name" value="Ald_DH_C"/>
</dbReference>
<accession>A0ABS7YYW2</accession>
<dbReference type="PANTHER" id="PTHR43570">
    <property type="entry name" value="ALDEHYDE DEHYDROGENASE"/>
    <property type="match status" value="1"/>
</dbReference>
<comment type="caution">
    <text evidence="7">The sequence shown here is derived from an EMBL/GenBank/DDBJ whole genome shotgun (WGS) entry which is preliminary data.</text>
</comment>
<dbReference type="InterPro" id="IPR015590">
    <property type="entry name" value="Aldehyde_DH_dom"/>
</dbReference>
<dbReference type="Proteomes" id="UP001198374">
    <property type="component" value="Unassembled WGS sequence"/>
</dbReference>
<protein>
    <recommendedName>
        <fullName evidence="3">Aldehyde dehydrogenase</fullName>
    </recommendedName>
</protein>
<dbReference type="InterPro" id="IPR012394">
    <property type="entry name" value="Aldehyde_DH_NAD(P)"/>
</dbReference>
<proteinExistence type="inferred from homology"/>
<dbReference type="RefSeq" id="WP_225304665.1">
    <property type="nucleotide sequence ID" value="NZ_JAGGLO010000001.1"/>
</dbReference>
<dbReference type="PROSITE" id="PS00687">
    <property type="entry name" value="ALDEHYDE_DEHYDR_GLU"/>
    <property type="match status" value="1"/>
</dbReference>
<dbReference type="InterPro" id="IPR029510">
    <property type="entry name" value="Ald_DH_CS_GLU"/>
</dbReference>
<evidence type="ECO:0000313" key="7">
    <source>
        <dbReference type="EMBL" id="MCA2096921.1"/>
    </source>
</evidence>
<organism evidence="7 8">
    <name type="scientific">Anaerococcus degeneri</name>
    <dbReference type="NCBI Taxonomy" id="361500"/>
    <lineage>
        <taxon>Bacteria</taxon>
        <taxon>Bacillati</taxon>
        <taxon>Bacillota</taxon>
        <taxon>Tissierellia</taxon>
        <taxon>Tissierellales</taxon>
        <taxon>Peptoniphilaceae</taxon>
        <taxon>Anaerococcus</taxon>
    </lineage>
</organism>
<evidence type="ECO:0000256" key="5">
    <source>
        <dbReference type="RuleBase" id="RU003345"/>
    </source>
</evidence>
<evidence type="ECO:0000256" key="1">
    <source>
        <dbReference type="ARBA" id="ARBA00009986"/>
    </source>
</evidence>
<evidence type="ECO:0000313" key="8">
    <source>
        <dbReference type="Proteomes" id="UP001198374"/>
    </source>
</evidence>
<gene>
    <name evidence="7" type="ORF">LDJ82_08455</name>
</gene>
<dbReference type="SUPFAM" id="SSF53720">
    <property type="entry name" value="ALDH-like"/>
    <property type="match status" value="1"/>
</dbReference>
<name>A0ABS7YYW2_9FIRM</name>
<feature type="active site" evidence="4">
    <location>
        <position position="243"/>
    </location>
</feature>
<comment type="similarity">
    <text evidence="1 3 5">Belongs to the aldehyde dehydrogenase family.</text>
</comment>
<reference evidence="8" key="1">
    <citation type="submission" date="2023-07" db="EMBL/GenBank/DDBJ databases">
        <title>FDA dAtabase for Regulatory Grade micrObial Sequences (FDA-ARGOS): Supporting development and validation of Infectious Disease Dx tests.</title>
        <authorList>
            <person name="Sproer C."/>
            <person name="Gronow S."/>
            <person name="Severitt S."/>
            <person name="Schroder I."/>
            <person name="Tallon L."/>
            <person name="Sadzewicz L."/>
            <person name="Zhao X."/>
            <person name="Boylan J."/>
            <person name="Ott S."/>
            <person name="Bowen H."/>
            <person name="Vavikolanu K."/>
            <person name="Hazen T."/>
            <person name="Aluvathingal J."/>
            <person name="Nadendla S."/>
            <person name="Lowell S."/>
            <person name="Myers T."/>
            <person name="Yan Y."/>
        </authorList>
    </citation>
    <scope>NUCLEOTIDE SEQUENCE [LARGE SCALE GENOMIC DNA]</scope>
    <source>
        <strain evidence="8">FDAARGOS_1538</strain>
    </source>
</reference>
<dbReference type="EMBL" id="JAIWIY010000001">
    <property type="protein sequence ID" value="MCA2096921.1"/>
    <property type="molecule type" value="Genomic_DNA"/>
</dbReference>
<evidence type="ECO:0000259" key="6">
    <source>
        <dbReference type="Pfam" id="PF00171"/>
    </source>
</evidence>
<dbReference type="Pfam" id="PF00171">
    <property type="entry name" value="Aldedh"/>
    <property type="match status" value="1"/>
</dbReference>
<dbReference type="InterPro" id="IPR016161">
    <property type="entry name" value="Ald_DH/histidinol_DH"/>
</dbReference>